<accession>A0A6B9LFD4</accession>
<keyword evidence="1" id="KW-0808">Transferase</keyword>
<evidence type="ECO:0000313" key="2">
    <source>
        <dbReference type="Proteomes" id="UP000463918"/>
    </source>
</evidence>
<dbReference type="EMBL" id="MN812204">
    <property type="protein sequence ID" value="QHB38558.1"/>
    <property type="molecule type" value="Genomic_DNA"/>
</dbReference>
<sequence>MARTIEQIQNIILEKKALASSLSNLEVLTTSEQSTLANLTSTSKVAIWRLWVYICAFSIWTLEKIYDTFKIEVEETIALNQIGTPTWYRKKMLEFQLGYDLTEMAIYDNTNEIQSEVLESKIIKQAAIEEIGGRLKVKVATENTDGELAPLSNAELEAFSNYAQKIKYAGTRLIIVSRIPDDFKADYTIYYNPLILDAYGARLDGTDNEPVQNAVKSFLRNLEFNGELVLTKLTDYLQEVEGVEEPVKNAAQAKYGGFGYNEIDEYYIADAGYMKLDTDNTTFEFLAREL</sequence>
<name>A0A6B9LFD4_9CAUD</name>
<organism evidence="1 2">
    <name type="scientific">Flavobacterium phage vB_FspM_lotta8-2</name>
    <dbReference type="NCBI Taxonomy" id="2686243"/>
    <lineage>
        <taxon>Viruses</taxon>
        <taxon>Duplodnaviria</taxon>
        <taxon>Heunggongvirae</taxon>
        <taxon>Uroviricota</taxon>
        <taxon>Caudoviricetes</taxon>
        <taxon>Winoviridae</taxon>
        <taxon>Pippivirus</taxon>
        <taxon>Pippivirus lotta</taxon>
    </lineage>
</organism>
<proteinExistence type="predicted"/>
<dbReference type="GO" id="GO:0016740">
    <property type="term" value="F:transferase activity"/>
    <property type="evidence" value="ECO:0007669"/>
    <property type="project" value="UniProtKB-KW"/>
</dbReference>
<gene>
    <name evidence="1" type="ORF">lotta82_gp047</name>
</gene>
<reference evidence="1 2" key="1">
    <citation type="journal article" date="2020" name="Viruses">
        <title>Diversity and Host Interactions Among Virulent and Temperate Baltic Sea Flavobacterium Phages.</title>
        <authorList>
            <person name="Nilsson E."/>
            <person name="Bayfield O.W."/>
            <person name="Lundin D."/>
            <person name="Antson A.A."/>
            <person name="Holmfeldt K."/>
        </authorList>
    </citation>
    <scope>NUCLEOTIDE SEQUENCE [LARGE SCALE GENOMIC DNA]</scope>
</reference>
<dbReference type="Proteomes" id="UP000463918">
    <property type="component" value="Segment"/>
</dbReference>
<protein>
    <submittedName>
        <fullName evidence="1">Nucleotidyltransferase</fullName>
    </submittedName>
</protein>
<evidence type="ECO:0000313" key="1">
    <source>
        <dbReference type="EMBL" id="QHB38558.1"/>
    </source>
</evidence>